<accession>A0A8H3FT16</accession>
<dbReference type="InterPro" id="IPR052742">
    <property type="entry name" value="Mito_N-acetyltransferase"/>
</dbReference>
<feature type="domain" description="N-acetyltransferase" evidence="2">
    <location>
        <begin position="153"/>
        <end position="316"/>
    </location>
</feature>
<dbReference type="GO" id="GO:0005634">
    <property type="term" value="C:nucleus"/>
    <property type="evidence" value="ECO:0007669"/>
    <property type="project" value="TreeGrafter"/>
</dbReference>
<dbReference type="Gene3D" id="1.10.340.70">
    <property type="match status" value="1"/>
</dbReference>
<dbReference type="Pfam" id="PF09337">
    <property type="entry name" value="zf-H2C2"/>
    <property type="match status" value="1"/>
</dbReference>
<evidence type="ECO:0000256" key="1">
    <source>
        <dbReference type="SAM" id="MobiDB-lite"/>
    </source>
</evidence>
<dbReference type="Pfam" id="PF00583">
    <property type="entry name" value="Acetyltransf_1"/>
    <property type="match status" value="1"/>
</dbReference>
<evidence type="ECO:0000313" key="4">
    <source>
        <dbReference type="Proteomes" id="UP000664169"/>
    </source>
</evidence>
<proteinExistence type="predicted"/>
<dbReference type="PROSITE" id="PS51186">
    <property type="entry name" value="GNAT"/>
    <property type="match status" value="1"/>
</dbReference>
<evidence type="ECO:0000259" key="2">
    <source>
        <dbReference type="PROSITE" id="PS51186"/>
    </source>
</evidence>
<feature type="compositionally biased region" description="Polar residues" evidence="1">
    <location>
        <begin position="446"/>
        <end position="461"/>
    </location>
</feature>
<dbReference type="PANTHER" id="PTHR43138">
    <property type="entry name" value="ACETYLTRANSFERASE, GNAT FAMILY"/>
    <property type="match status" value="1"/>
</dbReference>
<organism evidence="3 4">
    <name type="scientific">Gomphillus americanus</name>
    <dbReference type="NCBI Taxonomy" id="1940652"/>
    <lineage>
        <taxon>Eukaryota</taxon>
        <taxon>Fungi</taxon>
        <taxon>Dikarya</taxon>
        <taxon>Ascomycota</taxon>
        <taxon>Pezizomycotina</taxon>
        <taxon>Lecanoromycetes</taxon>
        <taxon>OSLEUM clade</taxon>
        <taxon>Ostropomycetidae</taxon>
        <taxon>Ostropales</taxon>
        <taxon>Graphidaceae</taxon>
        <taxon>Gomphilloideae</taxon>
        <taxon>Gomphillus</taxon>
    </lineage>
</organism>
<name>A0A8H3FT16_9LECA</name>
<dbReference type="InterPro" id="IPR000182">
    <property type="entry name" value="GNAT_dom"/>
</dbReference>
<gene>
    <name evidence="3" type="ORF">GOMPHAMPRED_005679</name>
</gene>
<feature type="region of interest" description="Disordered" evidence="1">
    <location>
        <begin position="472"/>
        <end position="502"/>
    </location>
</feature>
<reference evidence="3" key="1">
    <citation type="submission" date="2021-03" db="EMBL/GenBank/DDBJ databases">
        <authorList>
            <person name="Tagirdzhanova G."/>
        </authorList>
    </citation>
    <scope>NUCLEOTIDE SEQUENCE</scope>
</reference>
<dbReference type="InterPro" id="IPR016181">
    <property type="entry name" value="Acyl_CoA_acyltransferase"/>
</dbReference>
<keyword evidence="4" id="KW-1185">Reference proteome</keyword>
<sequence length="582" mass="65428">MTAFEFIDPYQDADDSIEDIDADNSDADVQNIFSDVKQLDITTVQRELADTTIAIQKPWRKRSDQGSPAQIQKCYRPSGFRLEMPAMLEDPAAAPIWRVSGEGPFPTPDDNLLPEDIYPRQVILRDRITIATLLPFSSAAEIPPRLLSYLADQLNREIEKGDTYPMVNPLPVPYFGQYWFQNFAAIMVMGEVLGGKDLFDLEGNGADWSRQCLGSFYVKPNYPGRSSHICNGGFLVTDAARNKGVGRLMGECYLEWAPKLGYTYSVFNLVYETNVASCKIWDALGFKRIGRVKGCGNLRSYPDEFVDAIIYGRELGPDGEDFAAEERFDKIRFYLKNGKYPVGADRAEKSRLRSAATHYKLLPPLQANEEDRLMLKDKEVISDPQKQYEIARALHLQSHGGINRTTATVAEKYHWVRIKDTVSLVIKNCTECKETNKVANARAEVNQANNQRKANSSQIDPNQDIERIVSFENTQQPKRSRRSPIQNNGHIADLQSSMSSHPSFAHVGGDVSLYHGLPLDPQIMQYNHTGLDSTVQPNDGLLHGQQYHTDGHDLVSPDMVTNDEVDDLEHQLLSANSFTNTV</sequence>
<protein>
    <recommendedName>
        <fullName evidence="2">N-acetyltransferase domain-containing protein</fullName>
    </recommendedName>
</protein>
<dbReference type="SUPFAM" id="SSF55729">
    <property type="entry name" value="Acyl-CoA N-acyltransferases (Nat)"/>
    <property type="match status" value="1"/>
</dbReference>
<dbReference type="AlphaFoldDB" id="A0A8H3FT16"/>
<dbReference type="Gene3D" id="3.40.630.30">
    <property type="match status" value="1"/>
</dbReference>
<dbReference type="EMBL" id="CAJPDQ010000036">
    <property type="protein sequence ID" value="CAF9930582.1"/>
    <property type="molecule type" value="Genomic_DNA"/>
</dbReference>
<feature type="region of interest" description="Disordered" evidence="1">
    <location>
        <begin position="445"/>
        <end position="464"/>
    </location>
</feature>
<dbReference type="OrthoDB" id="10264707at2759"/>
<dbReference type="PANTHER" id="PTHR43138:SF2">
    <property type="entry name" value="PROTEIN SPT10"/>
    <property type="match status" value="1"/>
</dbReference>
<dbReference type="Proteomes" id="UP000664169">
    <property type="component" value="Unassembled WGS sequence"/>
</dbReference>
<dbReference type="InterPro" id="IPR015416">
    <property type="entry name" value="Znf_H2C2_histone_UAS-bd"/>
</dbReference>
<comment type="caution">
    <text evidence="3">The sequence shown here is derived from an EMBL/GenBank/DDBJ whole genome shotgun (WGS) entry which is preliminary data.</text>
</comment>
<evidence type="ECO:0000313" key="3">
    <source>
        <dbReference type="EMBL" id="CAF9930582.1"/>
    </source>
</evidence>
<dbReference type="GO" id="GO:0016747">
    <property type="term" value="F:acyltransferase activity, transferring groups other than amino-acyl groups"/>
    <property type="evidence" value="ECO:0007669"/>
    <property type="project" value="InterPro"/>
</dbReference>